<reference evidence="3" key="1">
    <citation type="submission" date="2022-06" db="EMBL/GenBank/DDBJ databases">
        <title>Complete genome sequences of two strains of the flax pathogen Septoria linicola.</title>
        <authorList>
            <person name="Lapalu N."/>
            <person name="Simon A."/>
            <person name="Demenou B."/>
            <person name="Paumier D."/>
            <person name="Guillot M.-P."/>
            <person name="Gout L."/>
            <person name="Valade R."/>
        </authorList>
    </citation>
    <scope>NUCLEOTIDE SEQUENCE</scope>
    <source>
        <strain evidence="3">SE15195</strain>
    </source>
</reference>
<evidence type="ECO:0000313" key="4">
    <source>
        <dbReference type="Proteomes" id="UP001056384"/>
    </source>
</evidence>
<evidence type="ECO:0000259" key="2">
    <source>
        <dbReference type="Pfam" id="PF26534"/>
    </source>
</evidence>
<dbReference type="AlphaFoldDB" id="A0A9Q9EEV5"/>
<proteinExistence type="predicted"/>
<dbReference type="EMBL" id="CP099418">
    <property type="protein sequence ID" value="USW47324.1"/>
    <property type="molecule type" value="Genomic_DNA"/>
</dbReference>
<feature type="domain" description="NTF2-like" evidence="2">
    <location>
        <begin position="47"/>
        <end position="188"/>
    </location>
</feature>
<protein>
    <recommendedName>
        <fullName evidence="2">NTF2-like domain-containing protein</fullName>
    </recommendedName>
</protein>
<dbReference type="InterPro" id="IPR058645">
    <property type="entry name" value="NTF2-like_dom_7"/>
</dbReference>
<keyword evidence="4" id="KW-1185">Reference proteome</keyword>
<dbReference type="Proteomes" id="UP001056384">
    <property type="component" value="Chromosome 1"/>
</dbReference>
<name>A0A9Q9EEV5_9PEZI</name>
<sequence length="196" mass="21076">MHFPTVLAGLTLCYAGFARAAPEASSDLHALGSVKRPSWYPGRSTACLSDKEAQAVATNFKNLIANYSNELANASLTTDFVDYSDSVIELINNGCSNSPVALGTATFASRASFEAGQGAQPAIPFQQLNIWHNCNTVTIRWLSSGPGQEPQQVTGIIVLETVRKSGKWLIKTVYSEFNSGAWLVNLGIFKPTNCTL</sequence>
<feature type="signal peptide" evidence="1">
    <location>
        <begin position="1"/>
        <end position="20"/>
    </location>
</feature>
<organism evidence="3 4">
    <name type="scientific">Septoria linicola</name>
    <dbReference type="NCBI Taxonomy" id="215465"/>
    <lineage>
        <taxon>Eukaryota</taxon>
        <taxon>Fungi</taxon>
        <taxon>Dikarya</taxon>
        <taxon>Ascomycota</taxon>
        <taxon>Pezizomycotina</taxon>
        <taxon>Dothideomycetes</taxon>
        <taxon>Dothideomycetidae</taxon>
        <taxon>Mycosphaerellales</taxon>
        <taxon>Mycosphaerellaceae</taxon>
        <taxon>Septoria</taxon>
    </lineage>
</organism>
<feature type="chain" id="PRO_5040209280" description="NTF2-like domain-containing protein" evidence="1">
    <location>
        <begin position="21"/>
        <end position="196"/>
    </location>
</feature>
<gene>
    <name evidence="3" type="ORF">Slin15195_G006430</name>
</gene>
<evidence type="ECO:0000256" key="1">
    <source>
        <dbReference type="SAM" id="SignalP"/>
    </source>
</evidence>
<dbReference type="Pfam" id="PF26534">
    <property type="entry name" value="NTF2_7"/>
    <property type="match status" value="1"/>
</dbReference>
<keyword evidence="1" id="KW-0732">Signal</keyword>
<evidence type="ECO:0000313" key="3">
    <source>
        <dbReference type="EMBL" id="USW47324.1"/>
    </source>
</evidence>
<accession>A0A9Q9EEV5</accession>